<evidence type="ECO:0000313" key="7">
    <source>
        <dbReference type="Proteomes" id="UP000318307"/>
    </source>
</evidence>
<dbReference type="Proteomes" id="UP000318307">
    <property type="component" value="Unassembled WGS sequence"/>
</dbReference>
<dbReference type="InterPro" id="IPR000397">
    <property type="entry name" value="Heat_shock_Hsp33"/>
</dbReference>
<keyword evidence="2" id="KW-0862">Zinc</keyword>
<dbReference type="AlphaFoldDB" id="A0A562S666"/>
<dbReference type="Pfam" id="PF01430">
    <property type="entry name" value="HSP33"/>
    <property type="match status" value="1"/>
</dbReference>
<dbReference type="SUPFAM" id="SSF118352">
    <property type="entry name" value="HSP33 redox switch-like"/>
    <property type="match status" value="1"/>
</dbReference>
<dbReference type="PANTHER" id="PTHR30111">
    <property type="entry name" value="33 KDA CHAPERONIN"/>
    <property type="match status" value="1"/>
</dbReference>
<evidence type="ECO:0000256" key="1">
    <source>
        <dbReference type="ARBA" id="ARBA00022490"/>
    </source>
</evidence>
<keyword evidence="5" id="KW-0676">Redox-active center</keyword>
<evidence type="ECO:0000256" key="2">
    <source>
        <dbReference type="ARBA" id="ARBA00022833"/>
    </source>
</evidence>
<protein>
    <submittedName>
        <fullName evidence="6">Molecular chaperone Hsp33</fullName>
    </submittedName>
</protein>
<dbReference type="SUPFAM" id="SSF64397">
    <property type="entry name" value="Hsp33 domain"/>
    <property type="match status" value="1"/>
</dbReference>
<accession>A0A562S666</accession>
<dbReference type="GO" id="GO:0044183">
    <property type="term" value="F:protein folding chaperone"/>
    <property type="evidence" value="ECO:0007669"/>
    <property type="project" value="TreeGrafter"/>
</dbReference>
<dbReference type="CDD" id="cd00498">
    <property type="entry name" value="Hsp33"/>
    <property type="match status" value="1"/>
</dbReference>
<keyword evidence="7" id="KW-1185">Reference proteome</keyword>
<dbReference type="Gene3D" id="3.90.1280.10">
    <property type="entry name" value="HSP33 redox switch-like"/>
    <property type="match status" value="1"/>
</dbReference>
<dbReference type="GO" id="GO:0005737">
    <property type="term" value="C:cytoplasm"/>
    <property type="evidence" value="ECO:0007669"/>
    <property type="project" value="InterPro"/>
</dbReference>
<proteinExistence type="predicted"/>
<dbReference type="PIRSF" id="PIRSF005261">
    <property type="entry name" value="Heat_shock_Hsp33"/>
    <property type="match status" value="1"/>
</dbReference>
<dbReference type="PANTHER" id="PTHR30111:SF1">
    <property type="entry name" value="33 KDA CHAPERONIN"/>
    <property type="match status" value="1"/>
</dbReference>
<sequence>MIKKKPFGSDIKEQLRASALDKAHIFILANGHIRGSLIHATRLVNEMRANHGLGILETLTLGHAYMAAALMATPLKGEDRIQLKISCSGPIGGLSAEANALGEIRGYLHKNPIPVEKAPESFDLSPFFGAGILTLTRHTQTARQPFTGQVILAYGNIAQDVAHYYATSEQTPTALSLSVHFDAKGEVTGAGGLLLQAMPGATEEEIVTLESLVASMPGIGEAFSRKEKAEDMIMNTFAALNPKIIDQRRVEFFCRCSADQLGLYLKGLPEEDRKDILAKGPFPLEITCHNCGSMYAFSQTDLSGLLS</sequence>
<organism evidence="6 7">
    <name type="scientific">Desulfobotulus alkaliphilus</name>
    <dbReference type="NCBI Taxonomy" id="622671"/>
    <lineage>
        <taxon>Bacteria</taxon>
        <taxon>Pseudomonadati</taxon>
        <taxon>Thermodesulfobacteriota</taxon>
        <taxon>Desulfobacteria</taxon>
        <taxon>Desulfobacterales</taxon>
        <taxon>Desulfobacteraceae</taxon>
        <taxon>Desulfobotulus</taxon>
    </lineage>
</organism>
<evidence type="ECO:0000256" key="3">
    <source>
        <dbReference type="ARBA" id="ARBA00023157"/>
    </source>
</evidence>
<dbReference type="GO" id="GO:0042026">
    <property type="term" value="P:protein refolding"/>
    <property type="evidence" value="ECO:0007669"/>
    <property type="project" value="TreeGrafter"/>
</dbReference>
<evidence type="ECO:0000313" key="6">
    <source>
        <dbReference type="EMBL" id="TWI76825.1"/>
    </source>
</evidence>
<comment type="caution">
    <text evidence="6">The sequence shown here is derived from an EMBL/GenBank/DDBJ whole genome shotgun (WGS) entry which is preliminary data.</text>
</comment>
<keyword evidence="1" id="KW-0963">Cytoplasm</keyword>
<evidence type="ECO:0000256" key="5">
    <source>
        <dbReference type="ARBA" id="ARBA00023284"/>
    </source>
</evidence>
<gene>
    <name evidence="6" type="ORF">LZ24_00447</name>
</gene>
<reference evidence="6 7" key="1">
    <citation type="submission" date="2019-07" db="EMBL/GenBank/DDBJ databases">
        <title>Genome sequencing of 100 strains of the haloalkaliphilic chemolithoautotrophic sulfur-oxidizing bacterium Thioalkalivibrio.</title>
        <authorList>
            <person name="Muyzer G."/>
        </authorList>
    </citation>
    <scope>NUCLEOTIDE SEQUENCE [LARGE SCALE GENOMIC DNA]</scope>
    <source>
        <strain evidence="6 7">ASO4-4</strain>
    </source>
</reference>
<dbReference type="InterPro" id="IPR016154">
    <property type="entry name" value="Heat_shock_Hsp33_C"/>
</dbReference>
<keyword evidence="4" id="KW-0143">Chaperone</keyword>
<keyword evidence="3" id="KW-1015">Disulfide bond</keyword>
<evidence type="ECO:0000256" key="4">
    <source>
        <dbReference type="ARBA" id="ARBA00023186"/>
    </source>
</evidence>
<name>A0A562S666_9BACT</name>
<dbReference type="RefSeq" id="WP_144681882.1">
    <property type="nucleotide sequence ID" value="NZ_VLLC01000002.1"/>
</dbReference>
<dbReference type="EMBL" id="VLLC01000002">
    <property type="protein sequence ID" value="TWI76825.1"/>
    <property type="molecule type" value="Genomic_DNA"/>
</dbReference>
<dbReference type="OrthoDB" id="9793753at2"/>
<dbReference type="InterPro" id="IPR016153">
    <property type="entry name" value="Heat_shock_Hsp33_N"/>
</dbReference>
<dbReference type="Gene3D" id="3.55.30.10">
    <property type="entry name" value="Hsp33 domain"/>
    <property type="match status" value="1"/>
</dbReference>
<dbReference type="GO" id="GO:0051082">
    <property type="term" value="F:unfolded protein binding"/>
    <property type="evidence" value="ECO:0007669"/>
    <property type="project" value="InterPro"/>
</dbReference>